<comment type="caution">
    <text evidence="1">The sequence shown here is derived from an EMBL/GenBank/DDBJ whole genome shotgun (WGS) entry which is preliminary data.</text>
</comment>
<dbReference type="AlphaFoldDB" id="B0PGD4"/>
<evidence type="ECO:0000313" key="2">
    <source>
        <dbReference type="Proteomes" id="UP000003803"/>
    </source>
</evidence>
<keyword evidence="2" id="KW-1185">Reference proteome</keyword>
<dbReference type="EMBL" id="ABGD02000027">
    <property type="protein sequence ID" value="EDS09722.1"/>
    <property type="molecule type" value="Genomic_DNA"/>
</dbReference>
<gene>
    <name evidence="1" type="ORF">ANACOL_03867</name>
</gene>
<evidence type="ECO:0000313" key="1">
    <source>
        <dbReference type="EMBL" id="EDS09722.1"/>
    </source>
</evidence>
<sequence length="49" mass="5615">MEKGHGLAEKFLYGKEGKRGDPDGVQVILTRSGREIFRQGVCVLRWYSF</sequence>
<accession>B0PGD4</accession>
<reference evidence="1" key="2">
    <citation type="submission" date="2013-09" db="EMBL/GenBank/DDBJ databases">
        <title>Draft genome sequence of Anaerotruncus colihominis(DSM 17241).</title>
        <authorList>
            <person name="Sudarsanam P."/>
            <person name="Ley R."/>
            <person name="Guruge J."/>
            <person name="Turnbaugh P.J."/>
            <person name="Mahowald M."/>
            <person name="Liep D."/>
            <person name="Gordon J."/>
        </authorList>
    </citation>
    <scope>NUCLEOTIDE SEQUENCE</scope>
    <source>
        <strain evidence="1">DSM 17241</strain>
    </source>
</reference>
<dbReference type="HOGENOM" id="CLU_3131634_0_0_9"/>
<organism evidence="1 2">
    <name type="scientific">Anaerotruncus colihominis DSM 17241</name>
    <dbReference type="NCBI Taxonomy" id="445972"/>
    <lineage>
        <taxon>Bacteria</taxon>
        <taxon>Bacillati</taxon>
        <taxon>Bacillota</taxon>
        <taxon>Clostridia</taxon>
        <taxon>Eubacteriales</taxon>
        <taxon>Oscillospiraceae</taxon>
        <taxon>Anaerotruncus</taxon>
    </lineage>
</organism>
<name>B0PGD4_9FIRM</name>
<dbReference type="Proteomes" id="UP000003803">
    <property type="component" value="Unassembled WGS sequence"/>
</dbReference>
<protein>
    <submittedName>
        <fullName evidence="1">Uncharacterized protein</fullName>
    </submittedName>
</protein>
<reference evidence="1" key="1">
    <citation type="submission" date="2007-11" db="EMBL/GenBank/DDBJ databases">
        <authorList>
            <person name="Fulton L."/>
            <person name="Clifton S."/>
            <person name="Fulton B."/>
            <person name="Xu J."/>
            <person name="Minx P."/>
            <person name="Pepin K.H."/>
            <person name="Johnson M."/>
            <person name="Thiruvilangam P."/>
            <person name="Bhonagiri V."/>
            <person name="Nash W.E."/>
            <person name="Mardis E.R."/>
            <person name="Wilson R.K."/>
        </authorList>
    </citation>
    <scope>NUCLEOTIDE SEQUENCE [LARGE SCALE GENOMIC DNA]</scope>
    <source>
        <strain evidence="1">DSM 17241</strain>
    </source>
</reference>
<proteinExistence type="predicted"/>